<dbReference type="SMART" id="SM00906">
    <property type="entry name" value="Fungal_trans"/>
    <property type="match status" value="1"/>
</dbReference>
<dbReference type="Pfam" id="PF00083">
    <property type="entry name" value="Sugar_tr"/>
    <property type="match status" value="1"/>
</dbReference>
<dbReference type="Gene3D" id="4.10.240.10">
    <property type="entry name" value="Zn(2)-C6 fungal-type DNA-binding domain"/>
    <property type="match status" value="1"/>
</dbReference>
<dbReference type="EMBL" id="KN847339">
    <property type="protein sequence ID" value="KIW40039.1"/>
    <property type="molecule type" value="Genomic_DNA"/>
</dbReference>
<evidence type="ECO:0000256" key="3">
    <source>
        <dbReference type="ARBA" id="ARBA00022448"/>
    </source>
</evidence>
<dbReference type="GO" id="GO:0003677">
    <property type="term" value="F:DNA binding"/>
    <property type="evidence" value="ECO:0007669"/>
    <property type="project" value="UniProtKB-KW"/>
</dbReference>
<dbReference type="PROSITE" id="PS50048">
    <property type="entry name" value="ZN2_CY6_FUNGAL_2"/>
    <property type="match status" value="1"/>
</dbReference>
<dbReference type="AlphaFoldDB" id="A0A0D2DX51"/>
<feature type="transmembrane region" description="Helical" evidence="12">
    <location>
        <begin position="404"/>
        <end position="421"/>
    </location>
</feature>
<keyword evidence="5" id="KW-0479">Metal-binding</keyword>
<feature type="domain" description="Zn(2)-C6 fungal-type" evidence="13">
    <location>
        <begin position="579"/>
        <end position="608"/>
    </location>
</feature>
<evidence type="ECO:0000256" key="7">
    <source>
        <dbReference type="ARBA" id="ARBA00023015"/>
    </source>
</evidence>
<evidence type="ECO:0000256" key="10">
    <source>
        <dbReference type="ARBA" id="ARBA00023163"/>
    </source>
</evidence>
<comment type="subcellular location">
    <subcellularLocation>
        <location evidence="1">Membrane</location>
        <topology evidence="1">Multi-pass membrane protein</topology>
    </subcellularLocation>
</comment>
<dbReference type="RefSeq" id="XP_016260255.1">
    <property type="nucleotide sequence ID" value="XM_016409947.1"/>
</dbReference>
<dbReference type="InterPro" id="IPR005828">
    <property type="entry name" value="MFS_sugar_transport-like"/>
</dbReference>
<dbReference type="SUPFAM" id="SSF57701">
    <property type="entry name" value="Zn2/Cys6 DNA-binding domain"/>
    <property type="match status" value="1"/>
</dbReference>
<dbReference type="GO" id="GO:0006351">
    <property type="term" value="P:DNA-templated transcription"/>
    <property type="evidence" value="ECO:0007669"/>
    <property type="project" value="InterPro"/>
</dbReference>
<keyword evidence="4 12" id="KW-0812">Transmembrane</keyword>
<sequence>MLSPSKKFLGLRGTALSWAISLCSASAFLLFGYDQGIMGSIVSTPYFLEAINIKADDADTISTVVSIYDIGCMVGCLIAAGWGSALGRRRTIAIGMGIMVIGAVLQAASYSVAQMVVGRIVSGIGNGMNTGTVPTWVSETSKAKHRGQLVATQLSIAAFGIVIAYWMNYGFFHLTGQIVWRFPVAFQAVFAIVTVIALTWLPESPRYLYSKGRHEEADEVMSALKGLPLEDEVVQAERAEILAAIALEEHFGEYNLKTIFYDKSGQKIPIRIALACIIQMIQQLPGVNIVIYYSSTVFLQLGISAETSLVLGGVASISFWVGSLFGIAFIERIGRKKLLISGTIPMLIGYCIYLPMVKDGRSTQLWVAFGATCLICLAFGWSWLPVPWCIGPELVPVKYRHVGGALNAFTNWTFTFIIVKVGPIGIANIGWRLYIVFIIFTFIQLPIVWFLYPETKGLTLEEIDTLFIKDRAVTHTLTEKAEEPHVSSLTQFSSRRFNILAASASSRPTLTWTHDSHTLFPEIRLTSGERVEHGALQADMKPVRNIAPDRKRDHQTIFLPSAAGTSPQSNPKRTKIEQACSYCRVLRRKCNGQSPCSSCVEKSVPCDYGGDAQPPGKMTLARALKRISELESRLREYENLDPEKDGGTTSSPRHIGQIYDYLPESHRPDDDMSQLLRGVNFLTISTRNPEFYGGSSSNAIISAVEAPSHISHKHDSSMRPDLPAQQWIHSSPNLRLANASGSSLPPRPVADEYVNRYFQTAHHIYPILNPKTFVERYRNFWEGLPTEGRGYELWIAVMYMVLAHGHQCSMVDPDTAVRQAALNSNHGEVCFNLAKAVLTDVSFTSGDMSSVNSLFLGFAWLYNQQRLHEAYAMMGVATRVGYAIGMHRELIVLGGPTADANGWCASWWCLFTYETELAALSGRPCGIQPREVDVRPFSLDSSPIDFQYLERMRQFSYLAWDAYEQVYSLEYKHTSVSERTEALKMADAALCTWYDEWSENSIWVKEPHGLILRLRYLNLRILLYRAFLNLVVQKKEAGKVIPEDLLAAAARCIVMAISLIETTTTCINPGSSGTLQAALLPSAGYLWNATITLLLYVTSQVVRDTLPETAPDYTTVISSIQTAIAFLTVHQDALASAPESIKKGQTLLNKAIASFDDAQRNGDDPGYQTDIRLPHFESPSDQILDFVHGFDVPTFDFGRPSSDHISGTIGSEKYATGDQAQEPDFNAQWTQEVDTFFFQHLGEQG</sequence>
<keyword evidence="8" id="KW-0238">DNA-binding</keyword>
<dbReference type="Pfam" id="PF00172">
    <property type="entry name" value="Zn_clus"/>
    <property type="match status" value="1"/>
</dbReference>
<dbReference type="OrthoDB" id="6612291at2759"/>
<dbReference type="PROSITE" id="PS00216">
    <property type="entry name" value="SUGAR_TRANSPORT_1"/>
    <property type="match status" value="1"/>
</dbReference>
<feature type="transmembrane region" description="Helical" evidence="12">
    <location>
        <begin position="65"/>
        <end position="85"/>
    </location>
</feature>
<keyword evidence="9 12" id="KW-0472">Membrane</keyword>
<dbReference type="InterPro" id="IPR050360">
    <property type="entry name" value="MFS_Sugar_Transporters"/>
</dbReference>
<evidence type="ECO:0000256" key="12">
    <source>
        <dbReference type="SAM" id="Phobius"/>
    </source>
</evidence>
<evidence type="ECO:0000313" key="15">
    <source>
        <dbReference type="EMBL" id="KIW40039.1"/>
    </source>
</evidence>
<feature type="transmembrane region" description="Helical" evidence="12">
    <location>
        <begin position="92"/>
        <end position="110"/>
    </location>
</feature>
<feature type="transmembrane region" description="Helical" evidence="12">
    <location>
        <begin position="179"/>
        <end position="201"/>
    </location>
</feature>
<keyword evidence="3" id="KW-0813">Transport</keyword>
<evidence type="ECO:0008006" key="17">
    <source>
        <dbReference type="Google" id="ProtNLM"/>
    </source>
</evidence>
<feature type="transmembrane region" description="Helical" evidence="12">
    <location>
        <begin position="365"/>
        <end position="384"/>
    </location>
</feature>
<evidence type="ECO:0000259" key="14">
    <source>
        <dbReference type="PROSITE" id="PS50850"/>
    </source>
</evidence>
<dbReference type="NCBIfam" id="TIGR00879">
    <property type="entry name" value="SP"/>
    <property type="match status" value="1"/>
</dbReference>
<dbReference type="GeneID" id="27360668"/>
<gene>
    <name evidence="15" type="ORF">PV06_08594</name>
</gene>
<dbReference type="Gene3D" id="1.20.1250.20">
    <property type="entry name" value="MFS general substrate transporter like domains"/>
    <property type="match status" value="1"/>
</dbReference>
<dbReference type="InterPro" id="IPR005829">
    <property type="entry name" value="Sugar_transporter_CS"/>
</dbReference>
<dbReference type="GO" id="GO:0000981">
    <property type="term" value="F:DNA-binding transcription factor activity, RNA polymerase II-specific"/>
    <property type="evidence" value="ECO:0007669"/>
    <property type="project" value="InterPro"/>
</dbReference>
<dbReference type="InterPro" id="IPR020846">
    <property type="entry name" value="MFS_dom"/>
</dbReference>
<evidence type="ECO:0000256" key="5">
    <source>
        <dbReference type="ARBA" id="ARBA00022723"/>
    </source>
</evidence>
<dbReference type="Pfam" id="PF04082">
    <property type="entry name" value="Fungal_trans"/>
    <property type="match status" value="1"/>
</dbReference>
<keyword evidence="11" id="KW-0539">Nucleus</keyword>
<dbReference type="InterPro" id="IPR007219">
    <property type="entry name" value="XnlR_reg_dom"/>
</dbReference>
<dbReference type="VEuPathDB" id="FungiDB:PV06_08594"/>
<feature type="domain" description="Major facilitator superfamily (MFS) profile" evidence="14">
    <location>
        <begin position="20"/>
        <end position="456"/>
    </location>
</feature>
<reference evidence="15 16" key="1">
    <citation type="submission" date="2015-01" db="EMBL/GenBank/DDBJ databases">
        <title>The Genome Sequence of Exophiala oligosperma CBS72588.</title>
        <authorList>
            <consortium name="The Broad Institute Genomics Platform"/>
            <person name="Cuomo C."/>
            <person name="de Hoog S."/>
            <person name="Gorbushina A."/>
            <person name="Stielow B."/>
            <person name="Teixiera M."/>
            <person name="Abouelleil A."/>
            <person name="Chapman S.B."/>
            <person name="Priest M."/>
            <person name="Young S.K."/>
            <person name="Wortman J."/>
            <person name="Nusbaum C."/>
            <person name="Birren B."/>
        </authorList>
    </citation>
    <scope>NUCLEOTIDE SEQUENCE [LARGE SCALE GENOMIC DNA]</scope>
    <source>
        <strain evidence="15 16">CBS 72588</strain>
    </source>
</reference>
<dbReference type="SUPFAM" id="SSF103473">
    <property type="entry name" value="MFS general substrate transporter"/>
    <property type="match status" value="1"/>
</dbReference>
<feature type="transmembrane region" description="Helical" evidence="12">
    <location>
        <begin position="433"/>
        <end position="452"/>
    </location>
</feature>
<dbReference type="GO" id="GO:0016020">
    <property type="term" value="C:membrane"/>
    <property type="evidence" value="ECO:0007669"/>
    <property type="project" value="UniProtKB-SubCell"/>
</dbReference>
<evidence type="ECO:0000256" key="1">
    <source>
        <dbReference type="ARBA" id="ARBA00004141"/>
    </source>
</evidence>
<proteinExistence type="inferred from homology"/>
<evidence type="ECO:0000259" key="13">
    <source>
        <dbReference type="PROSITE" id="PS50048"/>
    </source>
</evidence>
<dbReference type="PRINTS" id="PR00171">
    <property type="entry name" value="SUGRTRNSPORT"/>
</dbReference>
<comment type="similarity">
    <text evidence="2">Belongs to the major facilitator superfamily. Sugar transporter (TC 2.A.1.1) family.</text>
</comment>
<dbReference type="CDD" id="cd12148">
    <property type="entry name" value="fungal_TF_MHR"/>
    <property type="match status" value="1"/>
</dbReference>
<protein>
    <recommendedName>
        <fullName evidence="17">Major facilitator superfamily (MFS) profile domain-containing protein</fullName>
    </recommendedName>
</protein>
<accession>A0A0D2DX51</accession>
<keyword evidence="10" id="KW-0804">Transcription</keyword>
<feature type="transmembrane region" description="Helical" evidence="12">
    <location>
        <begin position="149"/>
        <end position="167"/>
    </location>
</feature>
<feature type="transmembrane region" description="Helical" evidence="12">
    <location>
        <begin position="307"/>
        <end position="330"/>
    </location>
</feature>
<dbReference type="FunFam" id="1.20.1250.20:FF:000134">
    <property type="entry name" value="MFS sugar transporter protein"/>
    <property type="match status" value="1"/>
</dbReference>
<dbReference type="InterPro" id="IPR036864">
    <property type="entry name" value="Zn2-C6_fun-type_DNA-bd_sf"/>
</dbReference>
<dbReference type="GO" id="GO:0008270">
    <property type="term" value="F:zinc ion binding"/>
    <property type="evidence" value="ECO:0007669"/>
    <property type="project" value="InterPro"/>
</dbReference>
<dbReference type="InterPro" id="IPR003663">
    <property type="entry name" value="Sugar/inositol_transpt"/>
</dbReference>
<dbReference type="Proteomes" id="UP000053342">
    <property type="component" value="Unassembled WGS sequence"/>
</dbReference>
<dbReference type="PANTHER" id="PTHR48022">
    <property type="entry name" value="PLASTIDIC GLUCOSE TRANSPORTER 4"/>
    <property type="match status" value="1"/>
</dbReference>
<evidence type="ECO:0000256" key="11">
    <source>
        <dbReference type="ARBA" id="ARBA00023242"/>
    </source>
</evidence>
<dbReference type="CDD" id="cd00067">
    <property type="entry name" value="GAL4"/>
    <property type="match status" value="1"/>
</dbReference>
<dbReference type="PROSITE" id="PS00463">
    <property type="entry name" value="ZN2_CY6_FUNGAL_1"/>
    <property type="match status" value="1"/>
</dbReference>
<evidence type="ECO:0000256" key="9">
    <source>
        <dbReference type="ARBA" id="ARBA00023136"/>
    </source>
</evidence>
<evidence type="ECO:0000256" key="6">
    <source>
        <dbReference type="ARBA" id="ARBA00022989"/>
    </source>
</evidence>
<dbReference type="PROSITE" id="PS50850">
    <property type="entry name" value="MFS"/>
    <property type="match status" value="1"/>
</dbReference>
<name>A0A0D2DX51_9EURO</name>
<organism evidence="15 16">
    <name type="scientific">Exophiala oligosperma</name>
    <dbReference type="NCBI Taxonomy" id="215243"/>
    <lineage>
        <taxon>Eukaryota</taxon>
        <taxon>Fungi</taxon>
        <taxon>Dikarya</taxon>
        <taxon>Ascomycota</taxon>
        <taxon>Pezizomycotina</taxon>
        <taxon>Eurotiomycetes</taxon>
        <taxon>Chaetothyriomycetidae</taxon>
        <taxon>Chaetothyriales</taxon>
        <taxon>Herpotrichiellaceae</taxon>
        <taxon>Exophiala</taxon>
    </lineage>
</organism>
<dbReference type="HOGENOM" id="CLU_007102_0_0_1"/>
<keyword evidence="6 12" id="KW-1133">Transmembrane helix</keyword>
<evidence type="ECO:0000256" key="4">
    <source>
        <dbReference type="ARBA" id="ARBA00022692"/>
    </source>
</evidence>
<dbReference type="InterPro" id="IPR036259">
    <property type="entry name" value="MFS_trans_sf"/>
</dbReference>
<evidence type="ECO:0000256" key="8">
    <source>
        <dbReference type="ARBA" id="ARBA00023125"/>
    </source>
</evidence>
<evidence type="ECO:0000313" key="16">
    <source>
        <dbReference type="Proteomes" id="UP000053342"/>
    </source>
</evidence>
<keyword evidence="16" id="KW-1185">Reference proteome</keyword>
<dbReference type="GO" id="GO:0005351">
    <property type="term" value="F:carbohydrate:proton symporter activity"/>
    <property type="evidence" value="ECO:0007669"/>
    <property type="project" value="TreeGrafter"/>
</dbReference>
<dbReference type="InterPro" id="IPR001138">
    <property type="entry name" value="Zn2Cys6_DnaBD"/>
</dbReference>
<evidence type="ECO:0000256" key="2">
    <source>
        <dbReference type="ARBA" id="ARBA00010992"/>
    </source>
</evidence>
<keyword evidence="7" id="KW-0805">Transcription regulation</keyword>
<dbReference type="PANTHER" id="PTHR48022:SF28">
    <property type="entry name" value="MAJOR FACILITATOR SUPERFAMILY (MFS) PROFILE DOMAIN-CONTAINING PROTEIN-RELATED"/>
    <property type="match status" value="1"/>
</dbReference>
<dbReference type="SMART" id="SM00066">
    <property type="entry name" value="GAL4"/>
    <property type="match status" value="1"/>
</dbReference>